<proteinExistence type="inferred from homology"/>
<evidence type="ECO:0000259" key="9">
    <source>
        <dbReference type="Pfam" id="PF04552"/>
    </source>
</evidence>
<keyword evidence="5" id="KW-0805">Transcription regulation</keyword>
<evidence type="ECO:0000313" key="12">
    <source>
        <dbReference type="Proteomes" id="UP001491691"/>
    </source>
</evidence>
<protein>
    <submittedName>
        <fullName evidence="11">RNA polymerase factor sigma-54</fullName>
    </submittedName>
</protein>
<dbReference type="PROSITE" id="PS50044">
    <property type="entry name" value="SIGMA54_3"/>
    <property type="match status" value="1"/>
</dbReference>
<dbReference type="NCBIfam" id="TIGR02395">
    <property type="entry name" value="rpoN_sigma"/>
    <property type="match status" value="1"/>
</dbReference>
<name>A0ABV1J291_9FIRM</name>
<keyword evidence="6" id="KW-0731">Sigma factor</keyword>
<dbReference type="Pfam" id="PF04552">
    <property type="entry name" value="Sigma54_DBD"/>
    <property type="match status" value="1"/>
</dbReference>
<evidence type="ECO:0000256" key="2">
    <source>
        <dbReference type="ARBA" id="ARBA00022478"/>
    </source>
</evidence>
<evidence type="ECO:0000259" key="10">
    <source>
        <dbReference type="Pfam" id="PF04963"/>
    </source>
</evidence>
<evidence type="ECO:0000256" key="5">
    <source>
        <dbReference type="ARBA" id="ARBA00023015"/>
    </source>
</evidence>
<dbReference type="PANTHER" id="PTHR32248:SF4">
    <property type="entry name" value="RNA POLYMERASE SIGMA-54 FACTOR"/>
    <property type="match status" value="1"/>
</dbReference>
<gene>
    <name evidence="11" type="primary">rpoN</name>
    <name evidence="11" type="ORF">AAA073_07445</name>
</gene>
<keyword evidence="4" id="KW-0548">Nucleotidyltransferase</keyword>
<evidence type="ECO:0000313" key="11">
    <source>
        <dbReference type="EMBL" id="MEQ3347266.1"/>
    </source>
</evidence>
<dbReference type="RefSeq" id="WP_349189135.1">
    <property type="nucleotide sequence ID" value="NZ_JBBNPP010000015.1"/>
</dbReference>
<evidence type="ECO:0000256" key="4">
    <source>
        <dbReference type="ARBA" id="ARBA00022695"/>
    </source>
</evidence>
<comment type="similarity">
    <text evidence="1">Belongs to the sigma-54 factor family.</text>
</comment>
<dbReference type="InterPro" id="IPR000394">
    <property type="entry name" value="RNA_pol_sigma_54"/>
</dbReference>
<dbReference type="PANTHER" id="PTHR32248">
    <property type="entry name" value="RNA POLYMERASE SIGMA-54 FACTOR"/>
    <property type="match status" value="1"/>
</dbReference>
<keyword evidence="7" id="KW-0238">DNA-binding</keyword>
<keyword evidence="3" id="KW-0808">Transferase</keyword>
<dbReference type="PIRSF" id="PIRSF000774">
    <property type="entry name" value="RpoN"/>
    <property type="match status" value="1"/>
</dbReference>
<evidence type="ECO:0000256" key="7">
    <source>
        <dbReference type="ARBA" id="ARBA00023125"/>
    </source>
</evidence>
<keyword evidence="12" id="KW-1185">Reference proteome</keyword>
<dbReference type="Pfam" id="PF00309">
    <property type="entry name" value="Sigma54_AID"/>
    <property type="match status" value="1"/>
</dbReference>
<keyword evidence="2" id="KW-0240">DNA-directed RNA polymerase</keyword>
<dbReference type="InterPro" id="IPR007634">
    <property type="entry name" value="RNA_pol_sigma_54_DNA-bd"/>
</dbReference>
<dbReference type="Proteomes" id="UP001491691">
    <property type="component" value="Unassembled WGS sequence"/>
</dbReference>
<dbReference type="Pfam" id="PF04963">
    <property type="entry name" value="Sigma54_CBD"/>
    <property type="match status" value="1"/>
</dbReference>
<dbReference type="EMBL" id="JBBNPP010000015">
    <property type="protein sequence ID" value="MEQ3347266.1"/>
    <property type="molecule type" value="Genomic_DNA"/>
</dbReference>
<evidence type="ECO:0000256" key="1">
    <source>
        <dbReference type="ARBA" id="ARBA00008798"/>
    </source>
</evidence>
<evidence type="ECO:0000256" key="3">
    <source>
        <dbReference type="ARBA" id="ARBA00022679"/>
    </source>
</evidence>
<organism evidence="11 12">
    <name type="scientific">Peptoniphilus senegalensis</name>
    <dbReference type="NCBI Taxonomy" id="1465757"/>
    <lineage>
        <taxon>Bacteria</taxon>
        <taxon>Bacillati</taxon>
        <taxon>Bacillota</taxon>
        <taxon>Tissierellia</taxon>
        <taxon>Tissierellales</taxon>
        <taxon>Peptoniphilaceae</taxon>
        <taxon>Peptoniphilus</taxon>
    </lineage>
</organism>
<feature type="domain" description="RNA polymerase sigma factor 54 core-binding" evidence="10">
    <location>
        <begin position="88"/>
        <end position="266"/>
    </location>
</feature>
<keyword evidence="8" id="KW-0804">Transcription</keyword>
<feature type="domain" description="RNA polymerase sigma factor 54 DNA-binding" evidence="9">
    <location>
        <begin position="280"/>
        <end position="433"/>
    </location>
</feature>
<reference evidence="11 12" key="1">
    <citation type="submission" date="2024-04" db="EMBL/GenBank/DDBJ databases">
        <title>Human intestinal bacterial collection.</title>
        <authorList>
            <person name="Pauvert C."/>
            <person name="Hitch T.C.A."/>
            <person name="Clavel T."/>
        </authorList>
    </citation>
    <scope>NUCLEOTIDE SEQUENCE [LARGE SCALE GENOMIC DNA]</scope>
    <source>
        <strain evidence="11 12">CLA-SR-H019</strain>
    </source>
</reference>
<comment type="caution">
    <text evidence="11">The sequence shown here is derived from an EMBL/GenBank/DDBJ whole genome shotgun (WGS) entry which is preliminary data.</text>
</comment>
<evidence type="ECO:0000256" key="8">
    <source>
        <dbReference type="ARBA" id="ARBA00023163"/>
    </source>
</evidence>
<sequence>MDIKFEQRQNLDLKITREQIYSIELLELNAIELDKVITEEVCENVILDYNKRENIISIDNLLSSYNKNKEYSSYGTEYKDYSSLPFTYKEDFRKKLEKDFLTYNLSKKEEELGKYLINNLRDDGYLDLDILEVSKKFKVSEGFVEKVREKIKIIDNKGFASKDLKECLLVQVEKGDILYKFINIHLDNLAKNRLDIIAKSMNISMEDVKDLYKRMQKLEPVPSSGENSNENTSYIFPEIFILEKDQELEVKVTDSRENQLGFNEYYMRLFENTKDEEIKNYLMEKYNRALFFLEAIAKRRATIRKIANEIVSIQRDFFLKGSNLKVCNLKILSERLELSESTISRAMKGKYIHSKRGVFPLKYFLVSGVGQNETSKDDILKLIEKIISEEDVRKPYSDQKILEILKINGVEIKRRTISKYREQLGILPSNLRKEY</sequence>
<evidence type="ECO:0000256" key="6">
    <source>
        <dbReference type="ARBA" id="ARBA00023082"/>
    </source>
</evidence>
<accession>A0ABV1J291</accession>
<dbReference type="InterPro" id="IPR007046">
    <property type="entry name" value="RNA_pol_sigma_54_core-bd"/>
</dbReference>